<reference evidence="2" key="1">
    <citation type="submission" date="2017-08" db="EMBL/GenBank/DDBJ databases">
        <authorList>
            <person name="Polle J.E."/>
            <person name="Barry K."/>
            <person name="Cushman J."/>
            <person name="Schmutz J."/>
            <person name="Tran D."/>
            <person name="Hathwaick L.T."/>
            <person name="Yim W.C."/>
            <person name="Jenkins J."/>
            <person name="Mckie-Krisberg Z.M."/>
            <person name="Prochnik S."/>
            <person name="Lindquist E."/>
            <person name="Dockter R.B."/>
            <person name="Adam C."/>
            <person name="Molina H."/>
            <person name="Bunkerborg J."/>
            <person name="Jin E."/>
            <person name="Buchheim M."/>
            <person name="Magnuson J."/>
        </authorList>
    </citation>
    <scope>NUCLEOTIDE SEQUENCE</scope>
    <source>
        <strain evidence="2">CCAP 19/18</strain>
    </source>
</reference>
<keyword evidence="3" id="KW-1185">Reference proteome</keyword>
<proteinExistence type="predicted"/>
<feature type="region of interest" description="Disordered" evidence="1">
    <location>
        <begin position="356"/>
        <end position="434"/>
    </location>
</feature>
<dbReference type="Proteomes" id="UP000815325">
    <property type="component" value="Unassembled WGS sequence"/>
</dbReference>
<evidence type="ECO:0000313" key="2">
    <source>
        <dbReference type="EMBL" id="KAF5843548.1"/>
    </source>
</evidence>
<organism evidence="2 3">
    <name type="scientific">Dunaliella salina</name>
    <name type="common">Green alga</name>
    <name type="synonym">Protococcus salinus</name>
    <dbReference type="NCBI Taxonomy" id="3046"/>
    <lineage>
        <taxon>Eukaryota</taxon>
        <taxon>Viridiplantae</taxon>
        <taxon>Chlorophyta</taxon>
        <taxon>core chlorophytes</taxon>
        <taxon>Chlorophyceae</taxon>
        <taxon>CS clade</taxon>
        <taxon>Chlamydomonadales</taxon>
        <taxon>Dunaliellaceae</taxon>
        <taxon>Dunaliella</taxon>
    </lineage>
</organism>
<feature type="compositionally biased region" description="Polar residues" evidence="1">
    <location>
        <begin position="406"/>
        <end position="417"/>
    </location>
</feature>
<dbReference type="EMBL" id="MU069441">
    <property type="protein sequence ID" value="KAF5843548.1"/>
    <property type="molecule type" value="Genomic_DNA"/>
</dbReference>
<accession>A0ABQ7H9L5</accession>
<name>A0ABQ7H9L5_DUNSA</name>
<feature type="compositionally biased region" description="Polar residues" evidence="1">
    <location>
        <begin position="379"/>
        <end position="394"/>
    </location>
</feature>
<gene>
    <name evidence="2" type="ORF">DUNSADRAFT_14464</name>
</gene>
<protein>
    <submittedName>
        <fullName evidence="2">Uncharacterized protein</fullName>
    </submittedName>
</protein>
<feature type="region of interest" description="Disordered" evidence="1">
    <location>
        <begin position="449"/>
        <end position="583"/>
    </location>
</feature>
<evidence type="ECO:0000313" key="3">
    <source>
        <dbReference type="Proteomes" id="UP000815325"/>
    </source>
</evidence>
<comment type="caution">
    <text evidence="2">The sequence shown here is derived from an EMBL/GenBank/DDBJ whole genome shotgun (WGS) entry which is preliminary data.</text>
</comment>
<sequence>MVCVQVLGVQWKGDQLWGTIEVLPTPSGLLLWELYAQGIKLGVSSRGWASLRTDTRAKCVFVDDDFELITFDFVTEPSTKGAYLVPMSVPYKHPVPDQTKCVQTAFLGHGVVSMRNIPRLPSVYHLARRIKELQEEANDYHRLATGYQQPLDFAAPCHTGAPPLQPTASLAAARSGRGRSLDQLLLFCHYIVFPGAPYLDREEHARNFQAHVALFATRAHLADQEHFAQHRADLNAVILQEVVRQQTKRAASSQALQDPVLKPLNSSAVAVAAGVPTPSLAAPPQAVRYSSLEKRPQLPGQAAASAAAAAQAAACAVSAAATRSMDDPQLAGHANCKPVPISAGYGGVVGVIGKAEGGMQPSPGGSQNGQHYASRRNGKTNTSVWCQQQQQEGLASSPHVPALASSEAQISCQTSASLPAPQSPTSPLLHCPSLENSNAARTPYLMTFSAHPLGRPSATHAPEHQGHQGAADPTQPALVVNPATCAPLTPPPLNASEPLTPATTGSLKTYALPSSNSHLPPPLSSPLSPLCGSTQRQKRTLDPQQSSSTGSGGGGGVEGSHVPGNGSRHSREPAHAPHPHHSSSSPASVVYTLHQPRCSVSWCCVARVLLAVVCPSSHAGIPCSFCCALLAVSCATSHVGATCPSCCALVAVSCCGANFWLFLAVALCISCPAGTISKHQSIFASCPSCCGCAHLMPCMHTLLFLLRPFRYGAHHWPFLAVAVRIWCPPCTILEHQSVFNTCPSCCGCAHLMPCRCSLPFLLRPSLCGAIFWPFFTVAACISCPAGTSLKHQINFHLMPFLLWLCASHALQARSWSIRVFSLRKWFHDLGAPERNDLKHQREMILEHQREMILEHQRGMILELQSGMVVL</sequence>
<evidence type="ECO:0000256" key="1">
    <source>
        <dbReference type="SAM" id="MobiDB-lite"/>
    </source>
</evidence>